<dbReference type="PANTHER" id="PTHR21666:SF270">
    <property type="entry name" value="MUREIN HYDROLASE ACTIVATOR ENVC"/>
    <property type="match status" value="1"/>
</dbReference>
<evidence type="ECO:0000313" key="3">
    <source>
        <dbReference type="Proteomes" id="UP000275356"/>
    </source>
</evidence>
<dbReference type="PANTHER" id="PTHR21666">
    <property type="entry name" value="PEPTIDASE-RELATED"/>
    <property type="match status" value="1"/>
</dbReference>
<comment type="caution">
    <text evidence="2">The sequence shown here is derived from an EMBL/GenBank/DDBJ whole genome shotgun (WGS) entry which is preliminary data.</text>
</comment>
<accession>A0A3N2DCK9</accession>
<dbReference type="EMBL" id="RKHQ01000001">
    <property type="protein sequence ID" value="ROR97516.1"/>
    <property type="molecule type" value="Genomic_DNA"/>
</dbReference>
<evidence type="ECO:0000259" key="1">
    <source>
        <dbReference type="Pfam" id="PF01551"/>
    </source>
</evidence>
<dbReference type="InterPro" id="IPR050570">
    <property type="entry name" value="Cell_wall_metabolism_enzyme"/>
</dbReference>
<dbReference type="RefSeq" id="WP_123739555.1">
    <property type="nucleotide sequence ID" value="NZ_RKHQ01000001.1"/>
</dbReference>
<dbReference type="AlphaFoldDB" id="A0A3N2DCK9"/>
<dbReference type="CDD" id="cd12797">
    <property type="entry name" value="M23_peptidase"/>
    <property type="match status" value="1"/>
</dbReference>
<dbReference type="InterPro" id="IPR011055">
    <property type="entry name" value="Dup_hybrid_motif"/>
</dbReference>
<sequence>MSRPHRPGDRSRDGAPASIDVAFPFTGAWLVRNSPANRVPSHGTSAFATAYAIDFVPVSDSGRTAPVGPRSLVRSEAAERFPGFGRPILAPVEGIVLKVHDGEPDHPAHRGLPSIRYALTQRRRAAAGWAALAGNHVLIDSGGVVVALCHLQRDSIEVAPGQRVRVGDAVARCGNSGNSTEPHLHLQAIDHPDVTHADAVRLTFEGSLPTNGTIVRGRARRRHAD</sequence>
<gene>
    <name evidence="2" type="ORF">EDD28_2115</name>
</gene>
<dbReference type="OrthoDB" id="9809488at2"/>
<dbReference type="SUPFAM" id="SSF51261">
    <property type="entry name" value="Duplicated hybrid motif"/>
    <property type="match status" value="1"/>
</dbReference>
<evidence type="ECO:0000313" key="2">
    <source>
        <dbReference type="EMBL" id="ROR97516.1"/>
    </source>
</evidence>
<dbReference type="Gene3D" id="2.70.70.10">
    <property type="entry name" value="Glucose Permease (Domain IIA)"/>
    <property type="match status" value="1"/>
</dbReference>
<dbReference type="Proteomes" id="UP000275356">
    <property type="component" value="Unassembled WGS sequence"/>
</dbReference>
<organism evidence="2 3">
    <name type="scientific">Salana multivorans</name>
    <dbReference type="NCBI Taxonomy" id="120377"/>
    <lineage>
        <taxon>Bacteria</taxon>
        <taxon>Bacillati</taxon>
        <taxon>Actinomycetota</taxon>
        <taxon>Actinomycetes</taxon>
        <taxon>Micrococcales</taxon>
        <taxon>Beutenbergiaceae</taxon>
        <taxon>Salana</taxon>
    </lineage>
</organism>
<dbReference type="Pfam" id="PF01551">
    <property type="entry name" value="Peptidase_M23"/>
    <property type="match status" value="1"/>
</dbReference>
<feature type="domain" description="M23ase beta-sheet core" evidence="1">
    <location>
        <begin position="126"/>
        <end position="188"/>
    </location>
</feature>
<name>A0A3N2DCK9_9MICO</name>
<dbReference type="GO" id="GO:0004222">
    <property type="term" value="F:metalloendopeptidase activity"/>
    <property type="evidence" value="ECO:0007669"/>
    <property type="project" value="TreeGrafter"/>
</dbReference>
<proteinExistence type="predicted"/>
<reference evidence="2 3" key="1">
    <citation type="submission" date="2018-11" db="EMBL/GenBank/DDBJ databases">
        <title>Sequencing the genomes of 1000 actinobacteria strains.</title>
        <authorList>
            <person name="Klenk H.-P."/>
        </authorList>
    </citation>
    <scope>NUCLEOTIDE SEQUENCE [LARGE SCALE GENOMIC DNA]</scope>
    <source>
        <strain evidence="2 3">DSM 13521</strain>
    </source>
</reference>
<keyword evidence="3" id="KW-1185">Reference proteome</keyword>
<dbReference type="InterPro" id="IPR016047">
    <property type="entry name" value="M23ase_b-sheet_dom"/>
</dbReference>
<protein>
    <submittedName>
        <fullName evidence="2">Peptidase M23-like protein</fullName>
    </submittedName>
</protein>